<evidence type="ECO:0000259" key="9">
    <source>
        <dbReference type="Pfam" id="PF03372"/>
    </source>
</evidence>
<keyword evidence="4 6" id="KW-0460">Magnesium</keyword>
<name>A0A165DNV0_9BASI</name>
<dbReference type="Pfam" id="PF03372">
    <property type="entry name" value="Exo_endo_phos"/>
    <property type="match status" value="1"/>
</dbReference>
<reference evidence="10 11" key="1">
    <citation type="journal article" date="2016" name="Mol. Biol. Evol.">
        <title>Comparative Genomics of Early-Diverging Mushroom-Forming Fungi Provides Insights into the Origins of Lignocellulose Decay Capabilities.</title>
        <authorList>
            <person name="Nagy L.G."/>
            <person name="Riley R."/>
            <person name="Tritt A."/>
            <person name="Adam C."/>
            <person name="Daum C."/>
            <person name="Floudas D."/>
            <person name="Sun H."/>
            <person name="Yadav J.S."/>
            <person name="Pangilinan J."/>
            <person name="Larsson K.H."/>
            <person name="Matsuura K."/>
            <person name="Barry K."/>
            <person name="Labutti K."/>
            <person name="Kuo R."/>
            <person name="Ohm R.A."/>
            <person name="Bhattacharya S.S."/>
            <person name="Shirouzu T."/>
            <person name="Yoshinaga Y."/>
            <person name="Martin F.M."/>
            <person name="Grigoriev I.V."/>
            <person name="Hibbett D.S."/>
        </authorList>
    </citation>
    <scope>NUCLEOTIDE SEQUENCE [LARGE SCALE GENOMIC DNA]</scope>
    <source>
        <strain evidence="10 11">HHB12733</strain>
    </source>
</reference>
<dbReference type="Gene3D" id="3.60.10.10">
    <property type="entry name" value="Endonuclease/exonuclease/phosphatase"/>
    <property type="match status" value="1"/>
</dbReference>
<comment type="similarity">
    <text evidence="1 8">Belongs to the DNA repair enzymes AP/ExoA family.</text>
</comment>
<dbReference type="InterPro" id="IPR005135">
    <property type="entry name" value="Endo/exonuclease/phosphatase"/>
</dbReference>
<dbReference type="InterPro" id="IPR004808">
    <property type="entry name" value="AP_endonuc_1"/>
</dbReference>
<evidence type="ECO:0000256" key="4">
    <source>
        <dbReference type="ARBA" id="ARBA00022842"/>
    </source>
</evidence>
<evidence type="ECO:0000256" key="3">
    <source>
        <dbReference type="ARBA" id="ARBA00022801"/>
    </source>
</evidence>
<feature type="binding site" evidence="6">
    <location>
        <position position="298"/>
    </location>
    <ligand>
        <name>Mg(2+)</name>
        <dbReference type="ChEBI" id="CHEBI:18420"/>
        <label>1</label>
    </ligand>
</feature>
<gene>
    <name evidence="10" type="ORF">CALCODRAFT_59987</name>
</gene>
<evidence type="ECO:0000313" key="10">
    <source>
        <dbReference type="EMBL" id="KZT53205.1"/>
    </source>
</evidence>
<keyword evidence="3" id="KW-0378">Hydrolase</keyword>
<dbReference type="EC" id="3.1.-.-" evidence="8"/>
<dbReference type="NCBIfam" id="TIGR00633">
    <property type="entry name" value="xth"/>
    <property type="match status" value="1"/>
</dbReference>
<organism evidence="10 11">
    <name type="scientific">Calocera cornea HHB12733</name>
    <dbReference type="NCBI Taxonomy" id="1353952"/>
    <lineage>
        <taxon>Eukaryota</taxon>
        <taxon>Fungi</taxon>
        <taxon>Dikarya</taxon>
        <taxon>Basidiomycota</taxon>
        <taxon>Agaricomycotina</taxon>
        <taxon>Dacrymycetes</taxon>
        <taxon>Dacrymycetales</taxon>
        <taxon>Dacrymycetaceae</taxon>
        <taxon>Calocera</taxon>
    </lineage>
</organism>
<feature type="active site" description="Proton donor/acceptor" evidence="5">
    <location>
        <position position="199"/>
    </location>
</feature>
<dbReference type="InterPro" id="IPR036691">
    <property type="entry name" value="Endo/exonu/phosph_ase_sf"/>
</dbReference>
<sequence>MRILTWNVNGIRTLPQYYPWSELKTLEAILIHPDIRSDIYCFQEMKIMRPQIDRDKALPGSFDSFISLPTGKGGYSGVAIYVDSTVAKPLRAEEGISGLIQPKPPLSEDERVSKTYPAGNLMDFVADDNDRLPSSLLELDNEGRTLVLDFGIFVLINVYCPADTVKERFPYKMNLHLLLQERVRILVEEEKRDVIIVGDLNMCASILDDGEPILESKKRNWNQKPWNWLKEWVQPIGKLIDVTRRFHPDRAKMYTFWESKKDGRTANFGLRLDYIICTEGLLPWLKGSDILPQVLGSDHCPVYVDLHDEITLEDGSKKTLRDAMKYSEAAPLPRLATRYWLEFSGKQTKISSFFTTKTTEGDRPAKKMRAR</sequence>
<comment type="cofactor">
    <cofactor evidence="6 8">
        <name>Mg(2+)</name>
        <dbReference type="ChEBI" id="CHEBI:18420"/>
    </cofactor>
    <cofactor evidence="6 8">
        <name>Mn(2+)</name>
        <dbReference type="ChEBI" id="CHEBI:29035"/>
    </cofactor>
    <text evidence="6 8">Probably binds two magnesium or manganese ions per subunit.</text>
</comment>
<dbReference type="InParanoid" id="A0A165DNV0"/>
<keyword evidence="8" id="KW-0234">DNA repair</keyword>
<dbReference type="AlphaFoldDB" id="A0A165DNV0"/>
<dbReference type="GO" id="GO:0005634">
    <property type="term" value="C:nucleus"/>
    <property type="evidence" value="ECO:0007669"/>
    <property type="project" value="TreeGrafter"/>
</dbReference>
<proteinExistence type="inferred from homology"/>
<dbReference type="EMBL" id="KV424043">
    <property type="protein sequence ID" value="KZT53205.1"/>
    <property type="molecule type" value="Genomic_DNA"/>
</dbReference>
<feature type="domain" description="Endonuclease/exonuclease/phosphatase" evidence="9">
    <location>
        <begin position="4"/>
        <end position="299"/>
    </location>
</feature>
<evidence type="ECO:0000256" key="5">
    <source>
        <dbReference type="PIRSR" id="PIRSR604808-1"/>
    </source>
</evidence>
<dbReference type="GO" id="GO:0008081">
    <property type="term" value="F:phosphoric diester hydrolase activity"/>
    <property type="evidence" value="ECO:0007669"/>
    <property type="project" value="TreeGrafter"/>
</dbReference>
<feature type="active site" evidence="5">
    <location>
        <position position="159"/>
    </location>
</feature>
<dbReference type="STRING" id="1353952.A0A165DNV0"/>
<keyword evidence="6" id="KW-0464">Manganese</keyword>
<feature type="active site" description="Proton acceptor" evidence="5">
    <location>
        <position position="299"/>
    </location>
</feature>
<keyword evidence="2 6" id="KW-0479">Metal-binding</keyword>
<dbReference type="OrthoDB" id="391817at2759"/>
<feature type="site" description="Interaction with DNA substrate" evidence="7">
    <location>
        <position position="299"/>
    </location>
</feature>
<feature type="binding site" evidence="6">
    <location>
        <position position="199"/>
    </location>
    <ligand>
        <name>Mg(2+)</name>
        <dbReference type="ChEBI" id="CHEBI:18420"/>
        <label>1</label>
    </ligand>
</feature>
<dbReference type="PANTHER" id="PTHR22748:SF4">
    <property type="entry name" value="DNA-(APURINIC OR APYRIMIDINIC SITE) ENDONUCLEASE 2"/>
    <property type="match status" value="1"/>
</dbReference>
<keyword evidence="11" id="KW-1185">Reference proteome</keyword>
<evidence type="ECO:0000256" key="2">
    <source>
        <dbReference type="ARBA" id="ARBA00022723"/>
    </source>
</evidence>
<dbReference type="PANTHER" id="PTHR22748">
    <property type="entry name" value="AP ENDONUCLEASE"/>
    <property type="match status" value="1"/>
</dbReference>
<evidence type="ECO:0000313" key="11">
    <source>
        <dbReference type="Proteomes" id="UP000076842"/>
    </source>
</evidence>
<evidence type="ECO:0000256" key="1">
    <source>
        <dbReference type="ARBA" id="ARBA00007092"/>
    </source>
</evidence>
<accession>A0A165DNV0</accession>
<keyword evidence="8" id="KW-0227">DNA damage</keyword>
<evidence type="ECO:0000256" key="7">
    <source>
        <dbReference type="PIRSR" id="PIRSR604808-3"/>
    </source>
</evidence>
<feature type="site" description="Transition state stabilizer" evidence="7">
    <location>
        <position position="201"/>
    </location>
</feature>
<feature type="binding site" evidence="6">
    <location>
        <position position="299"/>
    </location>
    <ligand>
        <name>Mg(2+)</name>
        <dbReference type="ChEBI" id="CHEBI:18420"/>
        <label>1</label>
    </ligand>
</feature>
<dbReference type="GO" id="GO:0046872">
    <property type="term" value="F:metal ion binding"/>
    <property type="evidence" value="ECO:0007669"/>
    <property type="project" value="UniProtKB-KW"/>
</dbReference>
<evidence type="ECO:0000256" key="6">
    <source>
        <dbReference type="PIRSR" id="PIRSR604808-2"/>
    </source>
</evidence>
<feature type="binding site" evidence="6">
    <location>
        <position position="7"/>
    </location>
    <ligand>
        <name>Mg(2+)</name>
        <dbReference type="ChEBI" id="CHEBI:18420"/>
        <label>1</label>
    </ligand>
</feature>
<dbReference type="GO" id="GO:0008311">
    <property type="term" value="F:double-stranded DNA 3'-5' DNA exonuclease activity"/>
    <property type="evidence" value="ECO:0007669"/>
    <property type="project" value="TreeGrafter"/>
</dbReference>
<dbReference type="PROSITE" id="PS51435">
    <property type="entry name" value="AP_NUCLEASE_F1_4"/>
    <property type="match status" value="1"/>
</dbReference>
<dbReference type="GO" id="GO:0003906">
    <property type="term" value="F:DNA-(apurinic or apyrimidinic site) endonuclease activity"/>
    <property type="evidence" value="ECO:0007669"/>
    <property type="project" value="TreeGrafter"/>
</dbReference>
<dbReference type="FunCoup" id="A0A165DNV0">
    <property type="interactions" value="657"/>
</dbReference>
<protein>
    <recommendedName>
        <fullName evidence="8">DNA-(apurinic or apyrimidinic site) endonuclease</fullName>
        <ecNumber evidence="8">3.1.-.-</ecNumber>
    </recommendedName>
</protein>
<dbReference type="GO" id="GO:0006284">
    <property type="term" value="P:base-excision repair"/>
    <property type="evidence" value="ECO:0007669"/>
    <property type="project" value="TreeGrafter"/>
</dbReference>
<feature type="binding site" evidence="6">
    <location>
        <position position="201"/>
    </location>
    <ligand>
        <name>Mg(2+)</name>
        <dbReference type="ChEBI" id="CHEBI:18420"/>
        <label>1</label>
    </ligand>
</feature>
<evidence type="ECO:0000256" key="8">
    <source>
        <dbReference type="RuleBase" id="RU362131"/>
    </source>
</evidence>
<feature type="binding site" evidence="6">
    <location>
        <position position="44"/>
    </location>
    <ligand>
        <name>Mg(2+)</name>
        <dbReference type="ChEBI" id="CHEBI:18420"/>
        <label>1</label>
    </ligand>
</feature>
<feature type="site" description="Important for catalytic activity" evidence="7">
    <location>
        <position position="273"/>
    </location>
</feature>
<dbReference type="Proteomes" id="UP000076842">
    <property type="component" value="Unassembled WGS sequence"/>
</dbReference>
<dbReference type="SUPFAM" id="SSF56219">
    <property type="entry name" value="DNase I-like"/>
    <property type="match status" value="1"/>
</dbReference>